<evidence type="ECO:0000256" key="1">
    <source>
        <dbReference type="SAM" id="MobiDB-lite"/>
    </source>
</evidence>
<reference evidence="3" key="1">
    <citation type="submission" date="2025-08" db="UniProtKB">
        <authorList>
            <consortium name="RefSeq"/>
        </authorList>
    </citation>
    <scope>IDENTIFICATION</scope>
</reference>
<feature type="compositionally biased region" description="Low complexity" evidence="1">
    <location>
        <begin position="26"/>
        <end position="39"/>
    </location>
</feature>
<dbReference type="InterPro" id="IPR043502">
    <property type="entry name" value="DNA/RNA_pol_sf"/>
</dbReference>
<dbReference type="OrthoDB" id="1304329at2759"/>
<organism evidence="3">
    <name type="scientific">Nicotiana tabacum</name>
    <name type="common">Common tobacco</name>
    <dbReference type="NCBI Taxonomy" id="4097"/>
    <lineage>
        <taxon>Eukaryota</taxon>
        <taxon>Viridiplantae</taxon>
        <taxon>Streptophyta</taxon>
        <taxon>Embryophyta</taxon>
        <taxon>Tracheophyta</taxon>
        <taxon>Spermatophyta</taxon>
        <taxon>Magnoliopsida</taxon>
        <taxon>eudicotyledons</taxon>
        <taxon>Gunneridae</taxon>
        <taxon>Pentapetalae</taxon>
        <taxon>asterids</taxon>
        <taxon>lamiids</taxon>
        <taxon>Solanales</taxon>
        <taxon>Solanaceae</taxon>
        <taxon>Nicotianoideae</taxon>
        <taxon>Nicotianeae</taxon>
        <taxon>Nicotiana</taxon>
    </lineage>
</organism>
<dbReference type="Pfam" id="PF07727">
    <property type="entry name" value="RVT_2"/>
    <property type="match status" value="2"/>
</dbReference>
<dbReference type="PANTHER" id="PTHR11439">
    <property type="entry name" value="GAG-POL-RELATED RETROTRANSPOSON"/>
    <property type="match status" value="1"/>
</dbReference>
<dbReference type="InterPro" id="IPR013103">
    <property type="entry name" value="RVT_2"/>
</dbReference>
<dbReference type="PaxDb" id="4097-A0A1S3XXY0"/>
<dbReference type="STRING" id="4097.A0A1S3XXY0"/>
<dbReference type="SUPFAM" id="SSF56672">
    <property type="entry name" value="DNA/RNA polymerases"/>
    <property type="match status" value="1"/>
</dbReference>
<dbReference type="CDD" id="cd09272">
    <property type="entry name" value="RNase_HI_RT_Ty1"/>
    <property type="match status" value="1"/>
</dbReference>
<protein>
    <submittedName>
        <fullName evidence="3">Uncharacterized mitochondrial protein AtMg00810-like</fullName>
    </submittedName>
</protein>
<feature type="domain" description="Reverse transcriptase Ty1/copia-type" evidence="2">
    <location>
        <begin position="49"/>
        <end position="126"/>
    </location>
</feature>
<sequence length="406" mass="46191">MIPIPPTIPHPLSPLNRPQSTISGVPPAADADSPPSQSSTPVPYDPSKNVVSCKWIFRIKRKADESVDRYKARLVAKFTKRSGVDFHLTFSPVVKPTIVRIMLDVPFRFHWPLRQFDVNNAFLQAGFIFILVHVDDIIVIGSNPINVNKVIASVAYRLSIKDLGNLNYFLGVNVVRNTNDIILSQATYINEILNNKLMADCKSANTLMSVSELLKLNDGALLTDVTRCRRVLGRLQYLSFTRPDISYAVNKLSQFMQSPSDLHWKAVKRVLRYLHGTIKFGLRVSPNFDFNLCIYSNADWAKDLTDRSSISSYILFLDRNHISWSSKKQKNIARSSTEAEYRVVANALAELLWVRNLLLEMQIHVRHTPTIYCDNIGVTYLSENPGLHSRMKHIEVDFHFVCNHVE</sequence>
<gene>
    <name evidence="3" type="primary">LOC107769994</name>
</gene>
<evidence type="ECO:0000259" key="2">
    <source>
        <dbReference type="Pfam" id="PF07727"/>
    </source>
</evidence>
<feature type="compositionally biased region" description="Pro residues" evidence="1">
    <location>
        <begin position="1"/>
        <end position="12"/>
    </location>
</feature>
<proteinExistence type="predicted"/>
<dbReference type="KEGG" id="nta:107769994"/>
<dbReference type="PANTHER" id="PTHR11439:SF524">
    <property type="entry name" value="RNA-DIRECTED DNA POLYMERASE, PROTEIN KINASE RLK-PELLE-DLSV FAMILY"/>
    <property type="match status" value="1"/>
</dbReference>
<dbReference type="AlphaFoldDB" id="A0A1S3XXY0"/>
<feature type="region of interest" description="Disordered" evidence="1">
    <location>
        <begin position="1"/>
        <end position="45"/>
    </location>
</feature>
<dbReference type="RefSeq" id="XP_016444735.1">
    <property type="nucleotide sequence ID" value="XM_016589249.1"/>
</dbReference>
<feature type="domain" description="Reverse transcriptase Ty1/copia-type" evidence="2">
    <location>
        <begin position="128"/>
        <end position="206"/>
    </location>
</feature>
<dbReference type="OMA" id="FEITWIE"/>
<evidence type="ECO:0000313" key="3">
    <source>
        <dbReference type="RefSeq" id="XP_016444735.1"/>
    </source>
</evidence>
<accession>A0A1S3XXY0</accession>
<name>A0A1S3XXY0_TOBAC</name>